<protein>
    <recommendedName>
        <fullName evidence="4">non-specific serine/threonine protein kinase</fullName>
        <ecNumber evidence="4">2.7.11.1</ecNumber>
    </recommendedName>
</protein>
<dbReference type="InterPro" id="IPR011009">
    <property type="entry name" value="Kinase-like_dom_sf"/>
</dbReference>
<dbReference type="CDD" id="cd21778">
    <property type="entry name" value="MobB_LATS1"/>
    <property type="match status" value="1"/>
</dbReference>
<dbReference type="GO" id="GO:0046872">
    <property type="term" value="F:metal ion binding"/>
    <property type="evidence" value="ECO:0007669"/>
    <property type="project" value="UniProtKB-KW"/>
</dbReference>
<comment type="cofactor">
    <cofactor evidence="1">
        <name>Mg(2+)</name>
        <dbReference type="ChEBI" id="CHEBI:18420"/>
    </cofactor>
</comment>
<dbReference type="CDD" id="cd05598">
    <property type="entry name" value="STKc_LATS"/>
    <property type="match status" value="1"/>
</dbReference>
<keyword evidence="6" id="KW-0723">Serine/threonine-protein kinase</keyword>
<feature type="region of interest" description="Disordered" evidence="18">
    <location>
        <begin position="373"/>
        <end position="469"/>
    </location>
</feature>
<dbReference type="InterPro" id="IPR049761">
    <property type="entry name" value="LATS1-like_MobB"/>
</dbReference>
<evidence type="ECO:0000256" key="11">
    <source>
        <dbReference type="ARBA" id="ARBA00022777"/>
    </source>
</evidence>
<evidence type="ECO:0000256" key="8">
    <source>
        <dbReference type="ARBA" id="ARBA00022679"/>
    </source>
</evidence>
<dbReference type="Proteomes" id="UP000085678">
    <property type="component" value="Unplaced"/>
</dbReference>
<dbReference type="Pfam" id="PF00069">
    <property type="entry name" value="Pkinase"/>
    <property type="match status" value="2"/>
</dbReference>
<sequence length="1207" mass="135103">MIRKEAGGRRPLLSTFTGNNRQMLHEIRDSLSHLRKNQPADGGKPEPMQIKPPEAGQSTSNIADRIGVGKAGRLGYHQKALAEIRDSLKPFQNSDTASAGNSPSSSNGLDVDSVNRHMLLHLVKMGYDEDLAAKALKLCGSRNIESAIEIMLKGHDVKNGIHKNAGLVGYSNKVIRKPSFEEKYRQGSPVSDNSSIRSESPGIHNVQMNRAQFFAELPKPILQNSYAPSSVTSVSNGHTYNNGRETPPPPIPPRTHRAPPPPPPTSGSLPPPPPPKGAEFRAAQQQQQQQQLQQLHQQDIDLQSQQYAAPGHVQQMIKLMSHPTPTNMRPVQGQSNGPVTPPRGMSPMTVNRQQPVLSQQQVVELNRQFQGLNLGSSQQNNGMGAYSSGAGIKTKYTAPPPPYTSPAQPNSRQSPIPGLGQQVPGEQTLPEYNSSSSRQSYEPSSGSSTPSSGAQTPTSVSKAPQIPKPVPMQAWGAKQAPIFMQSVKSREVQKPVLQTATAPVSPSQGPTSQGSAPQGTYTTAVHTQINTNIQSEPMKGVQQSQLRKPAQQPGQLPNLQQQLQQMGLQNIPPGMELYYQRVISPETPSSTPSRSDSPIQSRTNNNHSPLSMISTISTPSTNSDVPDRPPPPYPGHTTWMQQQNQQQQAQLQKIQQIQLHQMQQQYQQQHQQQQQQQFQQQQMLQQEDSELELEESSDQSEDTASTEGKTRCMSPIPERNPDAQKKDDERRETIVRNYSPQAFKFYMEQHVENLLKSTQQRINRRVQLEREMAKVGLTEQAQCQMRRMLNQKESNYIRLKRAKMNKNMFEKLKTLGIGAFGEVALTRKRDTGQLYAMKTLRKSDVLRRNQVAHVKAERDILAEADNEWVVKLYYSFQDTDNLYFVMDYIPGGDMMSLLIKFGIFQEPLACFYIAELVLAIESVHKMGFIHRDIKPDNILIDRDGHIKLTDFGLCTGFRWTHNSKYYQKDGHARQDSMIADEAWGISGCDCDSKAEMEILKPLERRKRRDHQRCLAHSLVGTPNYIAPEVLLRSGYSSCCDWWSVGVILYEMLVGQPPFLANTPAETQMKVINWKTCLSIPKEARLSPEASDLIVMLCAGADTRLGKNGAEEIKNHPFFSSINFVNMRRQPAPYTPKIRYATDTSNFDEVEPDKLNKSGEGEAEFGYDNGKHPEHAFFEFTFRRFFDDGGHPYAVKMFDPETNSPVYV</sequence>
<keyword evidence="12 17" id="KW-0067">ATP-binding</keyword>
<dbReference type="RefSeq" id="XP_013416744.1">
    <property type="nucleotide sequence ID" value="XM_013561290.1"/>
</dbReference>
<dbReference type="PROSITE" id="PS00108">
    <property type="entry name" value="PROTEIN_KINASE_ST"/>
    <property type="match status" value="1"/>
</dbReference>
<evidence type="ECO:0000256" key="2">
    <source>
        <dbReference type="ARBA" id="ARBA00004300"/>
    </source>
</evidence>
<dbReference type="FunFam" id="1.10.510.10:FF:000086">
    <property type="entry name" value="Non-specific serine/threonine protein kinase"/>
    <property type="match status" value="1"/>
</dbReference>
<organism evidence="22 23">
    <name type="scientific">Lingula anatina</name>
    <name type="common">Brachiopod</name>
    <name type="synonym">Lingula unguis</name>
    <dbReference type="NCBI Taxonomy" id="7574"/>
    <lineage>
        <taxon>Eukaryota</taxon>
        <taxon>Metazoa</taxon>
        <taxon>Spiralia</taxon>
        <taxon>Lophotrochozoa</taxon>
        <taxon>Brachiopoda</taxon>
        <taxon>Linguliformea</taxon>
        <taxon>Lingulata</taxon>
        <taxon>Lingulida</taxon>
        <taxon>Linguloidea</taxon>
        <taxon>Lingulidae</taxon>
        <taxon>Lingula</taxon>
    </lineage>
</organism>
<evidence type="ECO:0000256" key="12">
    <source>
        <dbReference type="ARBA" id="ARBA00022840"/>
    </source>
</evidence>
<dbReference type="GO" id="GO:0005737">
    <property type="term" value="C:cytoplasm"/>
    <property type="evidence" value="ECO:0007669"/>
    <property type="project" value="UniProtKB-ARBA"/>
</dbReference>
<evidence type="ECO:0000259" key="19">
    <source>
        <dbReference type="PROSITE" id="PS50011"/>
    </source>
</evidence>
<evidence type="ECO:0000256" key="9">
    <source>
        <dbReference type="ARBA" id="ARBA00022723"/>
    </source>
</evidence>
<dbReference type="InterPro" id="IPR008271">
    <property type="entry name" value="Ser/Thr_kinase_AS"/>
</dbReference>
<feature type="compositionally biased region" description="Basic and acidic residues" evidence="18">
    <location>
        <begin position="719"/>
        <end position="731"/>
    </location>
</feature>
<dbReference type="AlphaFoldDB" id="A0A1S3K2W3"/>
<dbReference type="InterPro" id="IPR009060">
    <property type="entry name" value="UBA-like_sf"/>
</dbReference>
<dbReference type="GO" id="GO:0042308">
    <property type="term" value="P:negative regulation of protein import into nucleus"/>
    <property type="evidence" value="ECO:0007669"/>
    <property type="project" value="UniProtKB-ARBA"/>
</dbReference>
<comment type="catalytic activity">
    <reaction evidence="16">
        <text>L-seryl-[protein] + ATP = O-phospho-L-seryl-[protein] + ADP + H(+)</text>
        <dbReference type="Rhea" id="RHEA:17989"/>
        <dbReference type="Rhea" id="RHEA-COMP:9863"/>
        <dbReference type="Rhea" id="RHEA-COMP:11604"/>
        <dbReference type="ChEBI" id="CHEBI:15378"/>
        <dbReference type="ChEBI" id="CHEBI:29999"/>
        <dbReference type="ChEBI" id="CHEBI:30616"/>
        <dbReference type="ChEBI" id="CHEBI:83421"/>
        <dbReference type="ChEBI" id="CHEBI:456216"/>
        <dbReference type="EC" id="2.7.11.1"/>
    </reaction>
</comment>
<dbReference type="Gene3D" id="1.10.8.10">
    <property type="entry name" value="DNA helicase RuvA subunit, C-terminal domain"/>
    <property type="match status" value="1"/>
</dbReference>
<feature type="compositionally biased region" description="Low complexity" evidence="18">
    <location>
        <begin position="97"/>
        <end position="108"/>
    </location>
</feature>
<feature type="region of interest" description="Disordered" evidence="18">
    <location>
        <begin position="323"/>
        <end position="345"/>
    </location>
</feature>
<dbReference type="PROSITE" id="PS50011">
    <property type="entry name" value="PROTEIN_KINASE_DOM"/>
    <property type="match status" value="1"/>
</dbReference>
<evidence type="ECO:0000256" key="5">
    <source>
        <dbReference type="ARBA" id="ARBA00022490"/>
    </source>
</evidence>
<dbReference type="Gene3D" id="3.30.200.20">
    <property type="entry name" value="Phosphorylase Kinase, domain 1"/>
    <property type="match status" value="1"/>
</dbReference>
<evidence type="ECO:0000256" key="16">
    <source>
        <dbReference type="ARBA" id="ARBA00048679"/>
    </source>
</evidence>
<keyword evidence="13" id="KW-0460">Magnesium</keyword>
<dbReference type="GO" id="GO:0043065">
    <property type="term" value="P:positive regulation of apoptotic process"/>
    <property type="evidence" value="ECO:0007669"/>
    <property type="project" value="TreeGrafter"/>
</dbReference>
<feature type="compositionally biased region" description="Acidic residues" evidence="18">
    <location>
        <begin position="687"/>
        <end position="701"/>
    </location>
</feature>
<evidence type="ECO:0000256" key="10">
    <source>
        <dbReference type="ARBA" id="ARBA00022741"/>
    </source>
</evidence>
<gene>
    <name evidence="23 24" type="primary">LOC106178190</name>
</gene>
<dbReference type="PANTHER" id="PTHR24356:SF418">
    <property type="entry name" value="SERINE_THREONINE-PROTEIN KINASE WARTS"/>
    <property type="match status" value="1"/>
</dbReference>
<dbReference type="GO" id="GO:0005524">
    <property type="term" value="F:ATP binding"/>
    <property type="evidence" value="ECO:0007669"/>
    <property type="project" value="UniProtKB-UniRule"/>
</dbReference>
<proteinExistence type="inferred from homology"/>
<evidence type="ECO:0000256" key="3">
    <source>
        <dbReference type="ARBA" id="ARBA00009903"/>
    </source>
</evidence>
<comment type="subcellular location">
    <subcellularLocation>
        <location evidence="2">Cytoplasm</location>
        <location evidence="2">Cytoskeleton</location>
        <location evidence="2">Microtubule organizing center</location>
        <location evidence="2">Centrosome</location>
    </subcellularLocation>
</comment>
<dbReference type="SMART" id="SM00133">
    <property type="entry name" value="S_TK_X"/>
    <property type="match status" value="1"/>
</dbReference>
<dbReference type="RefSeq" id="XP_013416745.1">
    <property type="nucleotide sequence ID" value="XM_013561291.1"/>
</dbReference>
<evidence type="ECO:0000256" key="15">
    <source>
        <dbReference type="ARBA" id="ARBA00047899"/>
    </source>
</evidence>
<dbReference type="KEGG" id="lak:106178190"/>
<dbReference type="GO" id="GO:0045177">
    <property type="term" value="C:apical part of cell"/>
    <property type="evidence" value="ECO:0007669"/>
    <property type="project" value="UniProtKB-ARBA"/>
</dbReference>
<dbReference type="GO" id="GO:0071944">
    <property type="term" value="C:cell periphery"/>
    <property type="evidence" value="ECO:0007669"/>
    <property type="project" value="UniProtKB-ARBA"/>
</dbReference>
<feature type="domain" description="Protein kinase" evidence="19">
    <location>
        <begin position="809"/>
        <end position="1118"/>
    </location>
</feature>
<dbReference type="GeneID" id="106178190"/>
<keyword evidence="9" id="KW-0479">Metal-binding</keyword>
<dbReference type="InterPro" id="IPR000961">
    <property type="entry name" value="AGC-kinase_C"/>
</dbReference>
<evidence type="ECO:0000256" key="14">
    <source>
        <dbReference type="ARBA" id="ARBA00023212"/>
    </source>
</evidence>
<dbReference type="GO" id="GO:0048731">
    <property type="term" value="P:system development"/>
    <property type="evidence" value="ECO:0007669"/>
    <property type="project" value="UniProtKB-ARBA"/>
</dbReference>
<feature type="region of interest" description="Disordered" evidence="18">
    <location>
        <begin position="494"/>
        <end position="521"/>
    </location>
</feature>
<feature type="compositionally biased region" description="Polar residues" evidence="18">
    <location>
        <begin position="188"/>
        <end position="198"/>
    </location>
</feature>
<feature type="compositionally biased region" description="Pro residues" evidence="18">
    <location>
        <begin position="246"/>
        <end position="276"/>
    </location>
</feature>
<evidence type="ECO:0000256" key="13">
    <source>
        <dbReference type="ARBA" id="ARBA00022842"/>
    </source>
</evidence>
<dbReference type="FunFam" id="3.30.200.20:FF:000391">
    <property type="entry name" value="Large tumor suppressor kinase 1"/>
    <property type="match status" value="1"/>
</dbReference>
<comment type="catalytic activity">
    <reaction evidence="15">
        <text>L-threonyl-[protein] + ATP = O-phospho-L-threonyl-[protein] + ADP + H(+)</text>
        <dbReference type="Rhea" id="RHEA:46608"/>
        <dbReference type="Rhea" id="RHEA-COMP:11060"/>
        <dbReference type="Rhea" id="RHEA-COMP:11605"/>
        <dbReference type="ChEBI" id="CHEBI:15378"/>
        <dbReference type="ChEBI" id="CHEBI:30013"/>
        <dbReference type="ChEBI" id="CHEBI:30616"/>
        <dbReference type="ChEBI" id="CHEBI:61977"/>
        <dbReference type="ChEBI" id="CHEBI:456216"/>
        <dbReference type="EC" id="2.7.11.1"/>
    </reaction>
</comment>
<comment type="similarity">
    <text evidence="3">Belongs to the protein kinase superfamily. AGC Ser/Thr protein kinase family.</text>
</comment>
<dbReference type="SMART" id="SM00220">
    <property type="entry name" value="S_TKc"/>
    <property type="match status" value="1"/>
</dbReference>
<feature type="region of interest" description="Disordered" evidence="18">
    <location>
        <begin position="228"/>
        <end position="292"/>
    </location>
</feature>
<keyword evidence="7" id="KW-0597">Phosphoprotein</keyword>
<feature type="compositionally biased region" description="Low complexity" evidence="18">
    <location>
        <begin position="434"/>
        <end position="459"/>
    </location>
</feature>
<dbReference type="GO" id="GO:0009966">
    <property type="term" value="P:regulation of signal transduction"/>
    <property type="evidence" value="ECO:0007669"/>
    <property type="project" value="UniProtKB-ARBA"/>
</dbReference>
<feature type="compositionally biased region" description="Polar residues" evidence="18">
    <location>
        <begin position="602"/>
        <end position="624"/>
    </location>
</feature>
<feature type="compositionally biased region" description="Low complexity" evidence="18">
    <location>
        <begin position="585"/>
        <end position="601"/>
    </location>
</feature>
<keyword evidence="11 23" id="KW-0418">Kinase</keyword>
<dbReference type="PROSITE" id="PS00107">
    <property type="entry name" value="PROTEIN_KINASE_ATP"/>
    <property type="match status" value="1"/>
</dbReference>
<evidence type="ECO:0000313" key="24">
    <source>
        <dbReference type="RefSeq" id="XP_013416745.1"/>
    </source>
</evidence>
<dbReference type="GO" id="GO:0009653">
    <property type="term" value="P:anatomical structure morphogenesis"/>
    <property type="evidence" value="ECO:0007669"/>
    <property type="project" value="UniProtKB-ARBA"/>
</dbReference>
<keyword evidence="8" id="KW-0808">Transferase</keyword>
<dbReference type="Gene3D" id="1.10.510.10">
    <property type="entry name" value="Transferase(Phosphotransferase) domain 1"/>
    <property type="match status" value="1"/>
</dbReference>
<dbReference type="InterPro" id="IPR000719">
    <property type="entry name" value="Prot_kinase_dom"/>
</dbReference>
<dbReference type="GO" id="GO:0035329">
    <property type="term" value="P:hippo signaling"/>
    <property type="evidence" value="ECO:0007669"/>
    <property type="project" value="UniProtKB-ARBA"/>
</dbReference>
<dbReference type="InterPro" id="IPR050236">
    <property type="entry name" value="Ser_Thr_kinase_AGC"/>
</dbReference>
<feature type="compositionally biased region" description="Polar residues" evidence="18">
    <location>
        <begin position="496"/>
        <end position="521"/>
    </location>
</feature>
<evidence type="ECO:0000256" key="17">
    <source>
        <dbReference type="PROSITE-ProRule" id="PRU10141"/>
    </source>
</evidence>
<name>A0A1S3K2W3_LINAN</name>
<feature type="domain" description="UBA" evidence="20">
    <location>
        <begin position="113"/>
        <end position="154"/>
    </location>
</feature>
<dbReference type="InterPro" id="IPR015940">
    <property type="entry name" value="UBA"/>
</dbReference>
<feature type="region of interest" description="Disordered" evidence="18">
    <location>
        <begin position="92"/>
        <end position="111"/>
    </location>
</feature>
<feature type="binding site" evidence="17">
    <location>
        <position position="838"/>
    </location>
    <ligand>
        <name>ATP</name>
        <dbReference type="ChEBI" id="CHEBI:30616"/>
    </ligand>
</feature>
<dbReference type="InterPro" id="IPR017441">
    <property type="entry name" value="Protein_kinase_ATP_BS"/>
</dbReference>
<keyword evidence="14" id="KW-0206">Cytoskeleton</keyword>
<dbReference type="GO" id="GO:0046620">
    <property type="term" value="P:regulation of organ growth"/>
    <property type="evidence" value="ECO:0007669"/>
    <property type="project" value="TreeGrafter"/>
</dbReference>
<dbReference type="GO" id="GO:0004674">
    <property type="term" value="F:protein serine/threonine kinase activity"/>
    <property type="evidence" value="ECO:0007669"/>
    <property type="project" value="UniProtKB-KW"/>
</dbReference>
<reference evidence="23 24" key="1">
    <citation type="submission" date="2025-04" db="UniProtKB">
        <authorList>
            <consortium name="RefSeq"/>
        </authorList>
    </citation>
    <scope>IDENTIFICATION</scope>
    <source>
        <tissue evidence="23 24">Gonads</tissue>
    </source>
</reference>
<feature type="compositionally biased region" description="Polar residues" evidence="18">
    <location>
        <begin position="536"/>
        <end position="546"/>
    </location>
</feature>
<dbReference type="PROSITE" id="PS51285">
    <property type="entry name" value="AGC_KINASE_CTER"/>
    <property type="match status" value="1"/>
</dbReference>
<dbReference type="EC" id="2.7.11.1" evidence="4"/>
<evidence type="ECO:0000256" key="18">
    <source>
        <dbReference type="SAM" id="MobiDB-lite"/>
    </source>
</evidence>
<feature type="region of interest" description="Disordered" evidence="18">
    <location>
        <begin position="35"/>
        <end position="61"/>
    </location>
</feature>
<dbReference type="SUPFAM" id="SSF46934">
    <property type="entry name" value="UBA-like"/>
    <property type="match status" value="1"/>
</dbReference>
<feature type="region of interest" description="Disordered" evidence="18">
    <location>
        <begin position="679"/>
        <end position="731"/>
    </location>
</feature>
<dbReference type="STRING" id="7574.A0A1S3K2W3"/>
<feature type="compositionally biased region" description="Polar residues" evidence="18">
    <location>
        <begin position="323"/>
        <end position="338"/>
    </location>
</feature>
<evidence type="ECO:0000259" key="21">
    <source>
        <dbReference type="PROSITE" id="PS51285"/>
    </source>
</evidence>
<evidence type="ECO:0000313" key="22">
    <source>
        <dbReference type="Proteomes" id="UP000085678"/>
    </source>
</evidence>
<evidence type="ECO:0000313" key="23">
    <source>
        <dbReference type="RefSeq" id="XP_013416744.1"/>
    </source>
</evidence>
<feature type="domain" description="AGC-kinase C-terminal" evidence="21">
    <location>
        <begin position="1119"/>
        <end position="1191"/>
    </location>
</feature>
<evidence type="ECO:0000256" key="6">
    <source>
        <dbReference type="ARBA" id="ARBA00022527"/>
    </source>
</evidence>
<feature type="compositionally biased region" description="Polar residues" evidence="18">
    <location>
        <begin position="228"/>
        <end position="244"/>
    </location>
</feature>
<dbReference type="PANTHER" id="PTHR24356">
    <property type="entry name" value="SERINE/THREONINE-PROTEIN KINASE"/>
    <property type="match status" value="1"/>
</dbReference>
<dbReference type="SUPFAM" id="SSF56112">
    <property type="entry name" value="Protein kinase-like (PK-like)"/>
    <property type="match status" value="1"/>
</dbReference>
<keyword evidence="22" id="KW-1185">Reference proteome</keyword>
<evidence type="ECO:0000256" key="7">
    <source>
        <dbReference type="ARBA" id="ARBA00022553"/>
    </source>
</evidence>
<keyword evidence="10 17" id="KW-0547">Nucleotide-binding</keyword>
<dbReference type="PROSITE" id="PS50030">
    <property type="entry name" value="UBA"/>
    <property type="match status" value="1"/>
</dbReference>
<feature type="region of interest" description="Disordered" evidence="18">
    <location>
        <begin position="536"/>
        <end position="555"/>
    </location>
</feature>
<evidence type="ECO:0000256" key="1">
    <source>
        <dbReference type="ARBA" id="ARBA00001946"/>
    </source>
</evidence>
<feature type="region of interest" description="Disordered" evidence="18">
    <location>
        <begin position="181"/>
        <end position="201"/>
    </location>
</feature>
<dbReference type="GO" id="GO:0000082">
    <property type="term" value="P:G1/S transition of mitotic cell cycle"/>
    <property type="evidence" value="ECO:0007669"/>
    <property type="project" value="TreeGrafter"/>
</dbReference>
<evidence type="ECO:0000256" key="4">
    <source>
        <dbReference type="ARBA" id="ARBA00012513"/>
    </source>
</evidence>
<evidence type="ECO:0000259" key="20">
    <source>
        <dbReference type="PROSITE" id="PS50030"/>
    </source>
</evidence>
<accession>A0A1S3K2W3</accession>
<feature type="compositionally biased region" description="Polar residues" evidence="18">
    <location>
        <begin position="373"/>
        <end position="382"/>
    </location>
</feature>
<dbReference type="OrthoDB" id="3638488at2759"/>
<keyword evidence="5" id="KW-0963">Cytoplasm</keyword>
<dbReference type="GO" id="GO:0005813">
    <property type="term" value="C:centrosome"/>
    <property type="evidence" value="ECO:0007669"/>
    <property type="project" value="UniProtKB-SubCell"/>
</dbReference>
<dbReference type="FunFam" id="1.10.510.10:FF:000199">
    <property type="entry name" value="Non-specific serine/threonine protein kinase"/>
    <property type="match status" value="1"/>
</dbReference>
<feature type="region of interest" description="Disordered" evidence="18">
    <location>
        <begin position="585"/>
        <end position="647"/>
    </location>
</feature>